<gene>
    <name evidence="1" type="ORF">CLUMA_CG012355</name>
</gene>
<protein>
    <submittedName>
        <fullName evidence="1">CLUMA_CG012355, isoform A</fullName>
    </submittedName>
</protein>
<proteinExistence type="predicted"/>
<keyword evidence="2" id="KW-1185">Reference proteome</keyword>
<organism evidence="1 2">
    <name type="scientific">Clunio marinus</name>
    <dbReference type="NCBI Taxonomy" id="568069"/>
    <lineage>
        <taxon>Eukaryota</taxon>
        <taxon>Metazoa</taxon>
        <taxon>Ecdysozoa</taxon>
        <taxon>Arthropoda</taxon>
        <taxon>Hexapoda</taxon>
        <taxon>Insecta</taxon>
        <taxon>Pterygota</taxon>
        <taxon>Neoptera</taxon>
        <taxon>Endopterygota</taxon>
        <taxon>Diptera</taxon>
        <taxon>Nematocera</taxon>
        <taxon>Chironomoidea</taxon>
        <taxon>Chironomidae</taxon>
        <taxon>Clunio</taxon>
    </lineage>
</organism>
<sequence length="76" mass="8882">MKIVQFGRLFMQVVAVIEMDKKSKQSEKEPPSKQLKPLKTTKIFIHFRCVTEAAWTSLWLFLSLNQNSDRDEAIIN</sequence>
<name>A0A1J1IF77_9DIPT</name>
<accession>A0A1J1IF77</accession>
<evidence type="ECO:0000313" key="2">
    <source>
        <dbReference type="Proteomes" id="UP000183832"/>
    </source>
</evidence>
<evidence type="ECO:0000313" key="1">
    <source>
        <dbReference type="EMBL" id="CRK98867.1"/>
    </source>
</evidence>
<dbReference type="EMBL" id="CVRI01000048">
    <property type="protein sequence ID" value="CRK98867.1"/>
    <property type="molecule type" value="Genomic_DNA"/>
</dbReference>
<reference evidence="1 2" key="1">
    <citation type="submission" date="2015-04" db="EMBL/GenBank/DDBJ databases">
        <authorList>
            <person name="Syromyatnikov M.Y."/>
            <person name="Popov V.N."/>
        </authorList>
    </citation>
    <scope>NUCLEOTIDE SEQUENCE [LARGE SCALE GENOMIC DNA]</scope>
</reference>
<dbReference type="AlphaFoldDB" id="A0A1J1IF77"/>
<dbReference type="Proteomes" id="UP000183832">
    <property type="component" value="Unassembled WGS sequence"/>
</dbReference>